<dbReference type="OrthoDB" id="1911878at2759"/>
<name>A0A9N7MRF3_STRHE</name>
<gene>
    <name evidence="2" type="ORF">SHERM_17191</name>
</gene>
<feature type="region of interest" description="Disordered" evidence="1">
    <location>
        <begin position="23"/>
        <end position="44"/>
    </location>
</feature>
<sequence>MEAEAVLNLLDSSWFYIKPFENQPKPSIDDPNPNPQITEIPPEPCLKRRLTIHTRSKSDQLMKIPIVGADVFSPRISQKPNLQTILSGREIDPLDKPVKELTGPATKKKKEKNKKSRFTKSLSELEFEEMKGFMDLGFVFSEEDKEDPGLVEIVPGLQKLGLEEGRRVEQLVGPRARARPRPYLSEAWGACDRVTGPDPLLMAMESIMPAVMNEIDMKDSLKWWAHSVASAVR</sequence>
<accession>A0A9N7MRF3</accession>
<dbReference type="InterPro" id="IPR012881">
    <property type="entry name" value="DUF1685"/>
</dbReference>
<feature type="region of interest" description="Disordered" evidence="1">
    <location>
        <begin position="95"/>
        <end position="115"/>
    </location>
</feature>
<evidence type="ECO:0000256" key="1">
    <source>
        <dbReference type="SAM" id="MobiDB-lite"/>
    </source>
</evidence>
<dbReference type="PANTHER" id="PTHR33785:SF12">
    <property type="entry name" value="DUF1685 FAMILY PROTEIN"/>
    <property type="match status" value="1"/>
</dbReference>
<protein>
    <submittedName>
        <fullName evidence="2">Uncharacterized protein</fullName>
    </submittedName>
</protein>
<dbReference type="AlphaFoldDB" id="A0A9N7MRF3"/>
<comment type="caution">
    <text evidence="2">The sequence shown here is derived from an EMBL/GenBank/DDBJ whole genome shotgun (WGS) entry which is preliminary data.</text>
</comment>
<reference evidence="2" key="1">
    <citation type="submission" date="2019-12" db="EMBL/GenBank/DDBJ databases">
        <authorList>
            <person name="Scholes J."/>
        </authorList>
    </citation>
    <scope>NUCLEOTIDE SEQUENCE</scope>
</reference>
<dbReference type="Pfam" id="PF07939">
    <property type="entry name" value="DUF1685"/>
    <property type="match status" value="1"/>
</dbReference>
<organism evidence="2 3">
    <name type="scientific">Striga hermonthica</name>
    <name type="common">Purple witchweed</name>
    <name type="synonym">Buchnera hermonthica</name>
    <dbReference type="NCBI Taxonomy" id="68872"/>
    <lineage>
        <taxon>Eukaryota</taxon>
        <taxon>Viridiplantae</taxon>
        <taxon>Streptophyta</taxon>
        <taxon>Embryophyta</taxon>
        <taxon>Tracheophyta</taxon>
        <taxon>Spermatophyta</taxon>
        <taxon>Magnoliopsida</taxon>
        <taxon>eudicotyledons</taxon>
        <taxon>Gunneridae</taxon>
        <taxon>Pentapetalae</taxon>
        <taxon>asterids</taxon>
        <taxon>lamiids</taxon>
        <taxon>Lamiales</taxon>
        <taxon>Orobanchaceae</taxon>
        <taxon>Buchnereae</taxon>
        <taxon>Striga</taxon>
    </lineage>
</organism>
<dbReference type="EMBL" id="CACSLK010016728">
    <property type="protein sequence ID" value="CAA0817802.1"/>
    <property type="molecule type" value="Genomic_DNA"/>
</dbReference>
<proteinExistence type="predicted"/>
<evidence type="ECO:0000313" key="2">
    <source>
        <dbReference type="EMBL" id="CAA0817802.1"/>
    </source>
</evidence>
<keyword evidence="3" id="KW-1185">Reference proteome</keyword>
<dbReference type="PANTHER" id="PTHR33785">
    <property type="entry name" value="OS06G0550800 PROTEIN"/>
    <property type="match status" value="1"/>
</dbReference>
<evidence type="ECO:0000313" key="3">
    <source>
        <dbReference type="Proteomes" id="UP001153555"/>
    </source>
</evidence>
<dbReference type="Proteomes" id="UP001153555">
    <property type="component" value="Unassembled WGS sequence"/>
</dbReference>
<feature type="compositionally biased region" description="Basic residues" evidence="1">
    <location>
        <begin position="106"/>
        <end position="115"/>
    </location>
</feature>